<feature type="transmembrane region" description="Helical" evidence="1">
    <location>
        <begin position="7"/>
        <end position="26"/>
    </location>
</feature>
<dbReference type="Proteomes" id="UP000045840">
    <property type="component" value="Unassembled WGS sequence"/>
</dbReference>
<dbReference type="Proteomes" id="UP000044625">
    <property type="component" value="Unassembled WGS sequence"/>
</dbReference>
<gene>
    <name evidence="2" type="ORF">ERS008529_01534</name>
    <name evidence="3" type="ORF">ERS137968_02571</name>
</gene>
<dbReference type="EMBL" id="CQAZ01000011">
    <property type="protein sequence ID" value="CNH55562.1"/>
    <property type="molecule type" value="Genomic_DNA"/>
</dbReference>
<dbReference type="RefSeq" id="WP_049611996.1">
    <property type="nucleotide sequence ID" value="NZ_CAWMMU010000012.1"/>
</dbReference>
<keyword evidence="1" id="KW-0472">Membrane</keyword>
<keyword evidence="1" id="KW-1133">Transmembrane helix</keyword>
<organism evidence="2 5">
    <name type="scientific">Yersinia pekkanenii</name>
    <dbReference type="NCBI Taxonomy" id="1288385"/>
    <lineage>
        <taxon>Bacteria</taxon>
        <taxon>Pseudomonadati</taxon>
        <taxon>Pseudomonadota</taxon>
        <taxon>Gammaproteobacteria</taxon>
        <taxon>Enterobacterales</taxon>
        <taxon>Yersiniaceae</taxon>
        <taxon>Yersinia</taxon>
    </lineage>
</organism>
<evidence type="ECO:0000256" key="1">
    <source>
        <dbReference type="SAM" id="Phobius"/>
    </source>
</evidence>
<dbReference type="InterPro" id="IPR021730">
    <property type="entry name" value="YdbH"/>
</dbReference>
<reference evidence="2" key="1">
    <citation type="submission" date="2015-03" db="EMBL/GenBank/DDBJ databases">
        <authorList>
            <person name="Murphy D."/>
        </authorList>
    </citation>
    <scope>NUCLEOTIDE SEQUENCE [LARGE SCALE GENOMIC DNA]</scope>
    <source>
        <strain evidence="2">A125KOH2</strain>
    </source>
</reference>
<reference evidence="5" key="2">
    <citation type="submission" date="2015-03" db="EMBL/GenBank/DDBJ databases">
        <authorList>
            <consortium name="Pathogen Informatics"/>
        </authorList>
    </citation>
    <scope>NUCLEOTIDE SEQUENCE [LARGE SCALE GENOMIC DNA]</scope>
    <source>
        <strain evidence="5">A125KOH2</strain>
    </source>
</reference>
<dbReference type="NCBIfam" id="NF007971">
    <property type="entry name" value="PRK10695.1"/>
    <property type="match status" value="1"/>
</dbReference>
<dbReference type="OrthoDB" id="5596796at2"/>
<reference evidence="3 4" key="3">
    <citation type="submission" date="2015-03" db="EMBL/GenBank/DDBJ databases">
        <authorList>
            <consortium name="Pathogen Informatics"/>
            <person name="Murphy D."/>
        </authorList>
    </citation>
    <scope>NUCLEOTIDE SEQUENCE [LARGE SCALE GENOMIC DNA]</scope>
    <source>
        <strain evidence="4">type strain: CIP110230</strain>
        <strain evidence="3">Type strain: CIP110230</strain>
    </source>
</reference>
<dbReference type="STRING" id="1288385.ERS137968_02571"/>
<sequence length="912" mass="101737">MTKCAKIVGWWLLISAISLMTLWKTLPQWLPKVAHYWLPAGSQITLSRPPVWRDGALRIAQLSYLAQDCTLANIKQLSVGYHEGRWQLRADKVALDTACFSQLPANSDSAPQNLAHWQQQLSALNLDIDHLQMTPWQQYAGKLTLTSPDKNKLTQELRYQGQQLSFAATLDQNQQLSLHQFSIAVPGTSQPFELSGKIKIPLSLDGWPEQGELKGLLTTGYLSKSLLLNLSWQQQQGVLTLAEHGDDTPLAQLPWRIVLNRHVLNRHVLTQKPALNQIQIVNGQWQWPYAQQPLRGGINLTLYDWDQGLDQAVVEARINVITAGKSGKGNAVLTLGPGNLSVVNSDLKFQLSGQANLDSMVLNATIPGRLSGSVLNPTWLLHPGALLRAHGNVTPELRIKDARWPLAGVKVTANGVTGRLQAIVDAQDSYWGDFNLHLDGQAQDFWPDKGQWQWRYWGSGHLPPLAAGWDMAGKGRWQGTLITLDKLSTGFDHLQYGLVLVEAPRLTLVKPLTWQRDNHHPAFIAGFELGAKKVSFSDGGGYLPPAVLSLQLNGRDPENFLWQGQLQAEAIGPIPLSGRWDGERLRGEGWWPKQSLTVFQPLISPERGIKLRDGAFYAQAAFSAAREQGFTAGGHWVVNNGSMWLNDGELSGLDFVMSYRLQDHHWKLGAKEPVMLRIASLTNLFEMKNITADLQGTYPYSEDAPLTLSHVGMDILNGHLSLSALRLPQHDAAVLKLKAIDLSELFTVLQPKQFAMSGKVNGELPLYLNNPQWLVRNGWIANDGRVTLRLDQDLANSINDSNFVAGAAIDWLRYMEIYQSYATVDLDNLGQLTLRSKIHGVNTQKNGKREIVLNYQHQENVFQLWRSLRFGDNLQEWLQQTLSLRPAIPSQSTISSQPTIILQPKASARTKE</sequence>
<protein>
    <submittedName>
        <fullName evidence="2">Dicarboxylate transport</fullName>
    </submittedName>
</protein>
<evidence type="ECO:0000313" key="5">
    <source>
        <dbReference type="Proteomes" id="UP000045840"/>
    </source>
</evidence>
<name>A0A0T9PB34_9GAMM</name>
<dbReference type="EMBL" id="CWJL01000012">
    <property type="protein sequence ID" value="CRY67493.1"/>
    <property type="molecule type" value="Genomic_DNA"/>
</dbReference>
<evidence type="ECO:0000313" key="4">
    <source>
        <dbReference type="Proteomes" id="UP000044625"/>
    </source>
</evidence>
<dbReference type="Pfam" id="PF11739">
    <property type="entry name" value="YdbH-like"/>
    <property type="match status" value="1"/>
</dbReference>
<evidence type="ECO:0000313" key="2">
    <source>
        <dbReference type="EMBL" id="CNH55562.1"/>
    </source>
</evidence>
<evidence type="ECO:0000313" key="3">
    <source>
        <dbReference type="EMBL" id="CRY67493.1"/>
    </source>
</evidence>
<dbReference type="AlphaFoldDB" id="A0A0T9PB34"/>
<keyword evidence="4" id="KW-1185">Reference proteome</keyword>
<keyword evidence="1" id="KW-0812">Transmembrane</keyword>
<accession>A0A0T9PB34</accession>
<proteinExistence type="predicted"/>